<feature type="domain" description="C2H2-type" evidence="11">
    <location>
        <begin position="384"/>
        <end position="412"/>
    </location>
</feature>
<dbReference type="PROSITE" id="PS50157">
    <property type="entry name" value="ZINC_FINGER_C2H2_2"/>
    <property type="match status" value="6"/>
</dbReference>
<dbReference type="GO" id="GO:0006357">
    <property type="term" value="P:regulation of transcription by RNA polymerase II"/>
    <property type="evidence" value="ECO:0007669"/>
    <property type="project" value="TreeGrafter"/>
</dbReference>
<keyword evidence="9" id="KW-0342">GTP-binding</keyword>
<feature type="domain" description="C2H2-type" evidence="11">
    <location>
        <begin position="236"/>
        <end position="263"/>
    </location>
</feature>
<feature type="domain" description="C2H2-type" evidence="11">
    <location>
        <begin position="293"/>
        <end position="322"/>
    </location>
</feature>
<dbReference type="SMART" id="SM00355">
    <property type="entry name" value="ZnF_C2H2"/>
    <property type="match status" value="13"/>
</dbReference>
<proteinExistence type="inferred from homology"/>
<dbReference type="AlphaFoldDB" id="A0A9N9SCZ4"/>
<keyword evidence="4 8" id="KW-0863">Zinc-finger</keyword>
<evidence type="ECO:0000313" key="13">
    <source>
        <dbReference type="EMBL" id="CAG9814966.1"/>
    </source>
</evidence>
<evidence type="ECO:0000256" key="1">
    <source>
        <dbReference type="ARBA" id="ARBA00004123"/>
    </source>
</evidence>
<dbReference type="Pfam" id="PF13909">
    <property type="entry name" value="zf-H2C2_5"/>
    <property type="match status" value="1"/>
</dbReference>
<dbReference type="SUPFAM" id="SSF57667">
    <property type="entry name" value="beta-beta-alpha zinc fingers"/>
    <property type="match status" value="1"/>
</dbReference>
<dbReference type="InterPro" id="IPR050589">
    <property type="entry name" value="Ikaros_C2H2-ZF"/>
</dbReference>
<evidence type="ECO:0000259" key="11">
    <source>
        <dbReference type="PROSITE" id="PS50157"/>
    </source>
</evidence>
<keyword evidence="10" id="KW-0175">Coiled coil</keyword>
<evidence type="ECO:0000256" key="8">
    <source>
        <dbReference type="PROSITE-ProRule" id="PRU00042"/>
    </source>
</evidence>
<name>A0A9N9SCZ4_PHACE</name>
<gene>
    <name evidence="13" type="ORF">PHAECO_LOCUS2647</name>
</gene>
<keyword evidence="2" id="KW-0479">Metal-binding</keyword>
<dbReference type="Proteomes" id="UP001153737">
    <property type="component" value="Chromosome 11"/>
</dbReference>
<dbReference type="PANTHER" id="PTHR24404:SF114">
    <property type="entry name" value="KLUMPFUSS, ISOFORM B-RELATED"/>
    <property type="match status" value="1"/>
</dbReference>
<dbReference type="PROSITE" id="PS51719">
    <property type="entry name" value="G_SEPTIN"/>
    <property type="match status" value="1"/>
</dbReference>
<dbReference type="GO" id="GO:0008270">
    <property type="term" value="F:zinc ion binding"/>
    <property type="evidence" value="ECO:0007669"/>
    <property type="project" value="UniProtKB-KW"/>
</dbReference>
<feature type="domain" description="Septin-type G" evidence="12">
    <location>
        <begin position="479"/>
        <end position="554"/>
    </location>
</feature>
<keyword evidence="7" id="KW-0539">Nucleus</keyword>
<evidence type="ECO:0000256" key="7">
    <source>
        <dbReference type="ARBA" id="ARBA00023242"/>
    </source>
</evidence>
<evidence type="ECO:0000256" key="4">
    <source>
        <dbReference type="ARBA" id="ARBA00022771"/>
    </source>
</evidence>
<reference evidence="13" key="1">
    <citation type="submission" date="2022-01" db="EMBL/GenBank/DDBJ databases">
        <authorList>
            <person name="King R."/>
        </authorList>
    </citation>
    <scope>NUCLEOTIDE SEQUENCE</scope>
</reference>
<dbReference type="PANTHER" id="PTHR24404">
    <property type="entry name" value="ZINC FINGER PROTEIN"/>
    <property type="match status" value="1"/>
</dbReference>
<dbReference type="Pfam" id="PF00735">
    <property type="entry name" value="Septin"/>
    <property type="match status" value="1"/>
</dbReference>
<keyword evidence="6" id="KW-0238">DNA-binding</keyword>
<accession>A0A9N9SCZ4</accession>
<reference evidence="13" key="2">
    <citation type="submission" date="2022-10" db="EMBL/GenBank/DDBJ databases">
        <authorList>
            <consortium name="ENA_rothamsted_submissions"/>
            <consortium name="culmorum"/>
            <person name="King R."/>
        </authorList>
    </citation>
    <scope>NUCLEOTIDE SEQUENCE</scope>
</reference>
<evidence type="ECO:0000313" key="14">
    <source>
        <dbReference type="Proteomes" id="UP001153737"/>
    </source>
</evidence>
<dbReference type="InterPro" id="IPR013087">
    <property type="entry name" value="Znf_C2H2_type"/>
</dbReference>
<dbReference type="GO" id="GO:0003700">
    <property type="term" value="F:DNA-binding transcription factor activity"/>
    <property type="evidence" value="ECO:0007669"/>
    <property type="project" value="TreeGrafter"/>
</dbReference>
<comment type="subcellular location">
    <subcellularLocation>
        <location evidence="1">Nucleus</location>
    </subcellularLocation>
</comment>
<evidence type="ECO:0000256" key="3">
    <source>
        <dbReference type="ARBA" id="ARBA00022737"/>
    </source>
</evidence>
<evidence type="ECO:0000256" key="5">
    <source>
        <dbReference type="ARBA" id="ARBA00022833"/>
    </source>
</evidence>
<evidence type="ECO:0000256" key="6">
    <source>
        <dbReference type="ARBA" id="ARBA00023125"/>
    </source>
</evidence>
<dbReference type="Gene3D" id="3.40.50.300">
    <property type="entry name" value="P-loop containing nucleotide triphosphate hydrolases"/>
    <property type="match status" value="1"/>
</dbReference>
<feature type="domain" description="C2H2-type" evidence="11">
    <location>
        <begin position="354"/>
        <end position="382"/>
    </location>
</feature>
<keyword evidence="3" id="KW-0677">Repeat</keyword>
<evidence type="ECO:0000259" key="12">
    <source>
        <dbReference type="PROSITE" id="PS51719"/>
    </source>
</evidence>
<keyword evidence="9" id="KW-0547">Nucleotide-binding</keyword>
<sequence>MSSNDLAFVKIESSLENSQVILKSEENTNENMEDNNHNNIIQSHFLDPSAHIPASSKQMTFSRDTPNVNIITASDAQKTYNCKKCPFSAHTDAALKYHFIKVHKGRIKMYKCQSCEFITRHKNVMDNHSLIHLSEDQINWLECGVCTFKTKLKCNLEKHEMIHKVSEDMKKYKCTECAYKSLWKRDLERHLLKHMLPDQIVKYGCDKCTFSTKHERYLGVHIQKVHVGEEKSEETFHCAKCDFTTNQKRSLVPHMITHKTKEEINMYKCRFCTYEAAWKKSVRMHEDTHLKVYKCTECEFITRQKRFLNEHLRCHRHVQQTEYACPICPFKTIYKHSIKKHSLVHKDPDEVKMFDCEKCSYRTKRPQDLRQHVKAIHEEITEVFECGVCPYTTKNKNALRIHKRNLHGRPEDILMFECDSCPFRTKYKSSLLAHGQSFHKEHDELSILRCSKCSYSTRRKECLQKHQYVHKTADEVRQLKQAVPFAVCGANTELEVRGRKVKGRLYPWGVVEVENPDHCDFIKLRTMLITHMQDLQEITQQVHYENYRSERLAKENNGGAKKTIIEEKVGGGNEKDKILQEKEAELKRMQEMITAMQAKMQQQTTQ</sequence>
<evidence type="ECO:0000256" key="9">
    <source>
        <dbReference type="RuleBase" id="RU004560"/>
    </source>
</evidence>
<keyword evidence="14" id="KW-1185">Reference proteome</keyword>
<dbReference type="InterPro" id="IPR030379">
    <property type="entry name" value="G_SEPTIN_dom"/>
</dbReference>
<feature type="domain" description="C2H2-type" evidence="11">
    <location>
        <begin position="203"/>
        <end position="231"/>
    </location>
</feature>
<dbReference type="GO" id="GO:0005525">
    <property type="term" value="F:GTP binding"/>
    <property type="evidence" value="ECO:0007669"/>
    <property type="project" value="UniProtKB-KW"/>
</dbReference>
<feature type="coiled-coil region" evidence="10">
    <location>
        <begin position="579"/>
        <end position="606"/>
    </location>
</feature>
<dbReference type="GO" id="GO:0005634">
    <property type="term" value="C:nucleus"/>
    <property type="evidence" value="ECO:0007669"/>
    <property type="project" value="UniProtKB-SubCell"/>
</dbReference>
<evidence type="ECO:0000256" key="2">
    <source>
        <dbReference type="ARBA" id="ARBA00022723"/>
    </source>
</evidence>
<organism evidence="13 14">
    <name type="scientific">Phaedon cochleariae</name>
    <name type="common">Mustard beetle</name>
    <dbReference type="NCBI Taxonomy" id="80249"/>
    <lineage>
        <taxon>Eukaryota</taxon>
        <taxon>Metazoa</taxon>
        <taxon>Ecdysozoa</taxon>
        <taxon>Arthropoda</taxon>
        <taxon>Hexapoda</taxon>
        <taxon>Insecta</taxon>
        <taxon>Pterygota</taxon>
        <taxon>Neoptera</taxon>
        <taxon>Endopterygota</taxon>
        <taxon>Coleoptera</taxon>
        <taxon>Polyphaga</taxon>
        <taxon>Cucujiformia</taxon>
        <taxon>Chrysomeloidea</taxon>
        <taxon>Chrysomelidae</taxon>
        <taxon>Chrysomelinae</taxon>
        <taxon>Chrysomelini</taxon>
        <taxon>Phaedon</taxon>
    </lineage>
</organism>
<comment type="similarity">
    <text evidence="9">Belongs to the TRAFAC class TrmE-Era-EngA-EngB-Septin-like GTPase superfamily. Septin GTPase family.</text>
</comment>
<dbReference type="InterPro" id="IPR036236">
    <property type="entry name" value="Znf_C2H2_sf"/>
</dbReference>
<dbReference type="GO" id="GO:0000978">
    <property type="term" value="F:RNA polymerase II cis-regulatory region sequence-specific DNA binding"/>
    <property type="evidence" value="ECO:0007669"/>
    <property type="project" value="TreeGrafter"/>
</dbReference>
<dbReference type="Gene3D" id="3.30.160.60">
    <property type="entry name" value="Classic Zinc Finger"/>
    <property type="match status" value="6"/>
</dbReference>
<dbReference type="OrthoDB" id="3561125at2759"/>
<dbReference type="EMBL" id="OU896717">
    <property type="protein sequence ID" value="CAG9814966.1"/>
    <property type="molecule type" value="Genomic_DNA"/>
</dbReference>
<keyword evidence="5" id="KW-0862">Zinc</keyword>
<feature type="domain" description="C2H2-type" evidence="11">
    <location>
        <begin position="448"/>
        <end position="475"/>
    </location>
</feature>
<dbReference type="InterPro" id="IPR027417">
    <property type="entry name" value="P-loop_NTPase"/>
</dbReference>
<evidence type="ECO:0000256" key="10">
    <source>
        <dbReference type="SAM" id="Coils"/>
    </source>
</evidence>
<protein>
    <submittedName>
        <fullName evidence="13">Uncharacterized protein</fullName>
    </submittedName>
</protein>